<protein>
    <recommendedName>
        <fullName evidence="3">histidine kinase</fullName>
        <ecNumber evidence="3">2.7.13.3</ecNumber>
    </recommendedName>
</protein>
<dbReference type="SUPFAM" id="SSF55874">
    <property type="entry name" value="ATPase domain of HSP90 chaperone/DNA topoisomerase II/histidine kinase"/>
    <property type="match status" value="1"/>
</dbReference>
<evidence type="ECO:0000256" key="14">
    <source>
        <dbReference type="SAM" id="Phobius"/>
    </source>
</evidence>
<dbReference type="SUPFAM" id="SSF47384">
    <property type="entry name" value="Homodimeric domain of signal transducing histidine kinase"/>
    <property type="match status" value="1"/>
</dbReference>
<dbReference type="InterPro" id="IPR005467">
    <property type="entry name" value="His_kinase_dom"/>
</dbReference>
<comment type="caution">
    <text evidence="17">The sequence shown here is derived from an EMBL/GenBank/DDBJ whole genome shotgun (WGS) entry which is preliminary data.</text>
</comment>
<dbReference type="PROSITE" id="PS50109">
    <property type="entry name" value="HIS_KIN"/>
    <property type="match status" value="1"/>
</dbReference>
<keyword evidence="12" id="KW-0902">Two-component regulatory system</keyword>
<feature type="transmembrane region" description="Helical" evidence="14">
    <location>
        <begin position="12"/>
        <end position="34"/>
    </location>
</feature>
<keyword evidence="13 14" id="KW-0472">Membrane</keyword>
<comment type="catalytic activity">
    <reaction evidence="1">
        <text>ATP + protein L-histidine = ADP + protein N-phospho-L-histidine.</text>
        <dbReference type="EC" id="2.7.13.3"/>
    </reaction>
</comment>
<dbReference type="InterPro" id="IPR003660">
    <property type="entry name" value="HAMP_dom"/>
</dbReference>
<dbReference type="InterPro" id="IPR050398">
    <property type="entry name" value="HssS/ArlS-like"/>
</dbReference>
<dbReference type="Pfam" id="PF00512">
    <property type="entry name" value="HisKA"/>
    <property type="match status" value="1"/>
</dbReference>
<evidence type="ECO:0000256" key="4">
    <source>
        <dbReference type="ARBA" id="ARBA00022475"/>
    </source>
</evidence>
<dbReference type="GO" id="GO:0005524">
    <property type="term" value="F:ATP binding"/>
    <property type="evidence" value="ECO:0007669"/>
    <property type="project" value="UniProtKB-KW"/>
</dbReference>
<organism evidence="17 18">
    <name type="scientific">Diplocloster agilis</name>
    <dbReference type="NCBI Taxonomy" id="2850323"/>
    <lineage>
        <taxon>Bacteria</taxon>
        <taxon>Bacillati</taxon>
        <taxon>Bacillota</taxon>
        <taxon>Clostridia</taxon>
        <taxon>Lachnospirales</taxon>
        <taxon>Lachnospiraceae</taxon>
        <taxon>Diplocloster</taxon>
    </lineage>
</organism>
<dbReference type="GO" id="GO:0005886">
    <property type="term" value="C:plasma membrane"/>
    <property type="evidence" value="ECO:0007669"/>
    <property type="project" value="UniProtKB-SubCell"/>
</dbReference>
<dbReference type="RefSeq" id="WP_238721015.1">
    <property type="nucleotide sequence ID" value="NZ_JAHQCW010000006.1"/>
</dbReference>
<dbReference type="CDD" id="cd06225">
    <property type="entry name" value="HAMP"/>
    <property type="match status" value="1"/>
</dbReference>
<dbReference type="SMART" id="SM00304">
    <property type="entry name" value="HAMP"/>
    <property type="match status" value="1"/>
</dbReference>
<evidence type="ECO:0000256" key="11">
    <source>
        <dbReference type="ARBA" id="ARBA00022989"/>
    </source>
</evidence>
<evidence type="ECO:0000313" key="17">
    <source>
        <dbReference type="EMBL" id="MBU9736055.1"/>
    </source>
</evidence>
<keyword evidence="10" id="KW-0067">ATP-binding</keyword>
<feature type="transmembrane region" description="Helical" evidence="14">
    <location>
        <begin position="153"/>
        <end position="170"/>
    </location>
</feature>
<dbReference type="EMBL" id="JAHQCW010000006">
    <property type="protein sequence ID" value="MBU9736055.1"/>
    <property type="molecule type" value="Genomic_DNA"/>
</dbReference>
<dbReference type="InterPro" id="IPR036890">
    <property type="entry name" value="HATPase_C_sf"/>
</dbReference>
<dbReference type="GO" id="GO:0000155">
    <property type="term" value="F:phosphorelay sensor kinase activity"/>
    <property type="evidence" value="ECO:0007669"/>
    <property type="project" value="InterPro"/>
</dbReference>
<dbReference type="Gene3D" id="3.30.565.10">
    <property type="entry name" value="Histidine kinase-like ATPase, C-terminal domain"/>
    <property type="match status" value="1"/>
</dbReference>
<dbReference type="Gene3D" id="1.10.287.130">
    <property type="match status" value="1"/>
</dbReference>
<dbReference type="SMART" id="SM00388">
    <property type="entry name" value="HisKA"/>
    <property type="match status" value="1"/>
</dbReference>
<feature type="domain" description="HAMP" evidence="16">
    <location>
        <begin position="174"/>
        <end position="226"/>
    </location>
</feature>
<gene>
    <name evidence="17" type="ORF">KTH89_05855</name>
</gene>
<dbReference type="PANTHER" id="PTHR45528:SF1">
    <property type="entry name" value="SENSOR HISTIDINE KINASE CPXA"/>
    <property type="match status" value="1"/>
</dbReference>
<keyword evidence="4" id="KW-1003">Cell membrane</keyword>
<evidence type="ECO:0000256" key="6">
    <source>
        <dbReference type="ARBA" id="ARBA00022679"/>
    </source>
</evidence>
<comment type="subcellular location">
    <subcellularLocation>
        <location evidence="2">Cell membrane</location>
        <topology evidence="2">Multi-pass membrane protein</topology>
    </subcellularLocation>
</comment>
<evidence type="ECO:0000256" key="5">
    <source>
        <dbReference type="ARBA" id="ARBA00022553"/>
    </source>
</evidence>
<dbReference type="EC" id="2.7.13.3" evidence="3"/>
<dbReference type="Proteomes" id="UP000712157">
    <property type="component" value="Unassembled WGS sequence"/>
</dbReference>
<evidence type="ECO:0000256" key="9">
    <source>
        <dbReference type="ARBA" id="ARBA00022777"/>
    </source>
</evidence>
<feature type="domain" description="Histidine kinase" evidence="15">
    <location>
        <begin position="241"/>
        <end position="439"/>
    </location>
</feature>
<proteinExistence type="predicted"/>
<accession>A0A949JVS1</accession>
<keyword evidence="6" id="KW-0808">Transferase</keyword>
<dbReference type="Gene3D" id="6.10.340.10">
    <property type="match status" value="1"/>
</dbReference>
<dbReference type="InterPro" id="IPR036097">
    <property type="entry name" value="HisK_dim/P_sf"/>
</dbReference>
<evidence type="ECO:0000256" key="12">
    <source>
        <dbReference type="ARBA" id="ARBA00023012"/>
    </source>
</evidence>
<dbReference type="InterPro" id="IPR003661">
    <property type="entry name" value="HisK_dim/P_dom"/>
</dbReference>
<evidence type="ECO:0000313" key="18">
    <source>
        <dbReference type="Proteomes" id="UP000712157"/>
    </source>
</evidence>
<name>A0A949JVS1_9FIRM</name>
<keyword evidence="7 14" id="KW-0812">Transmembrane</keyword>
<evidence type="ECO:0000256" key="7">
    <source>
        <dbReference type="ARBA" id="ARBA00022692"/>
    </source>
</evidence>
<reference evidence="17" key="1">
    <citation type="submission" date="2021-06" db="EMBL/GenBank/DDBJ databases">
        <title>Description of novel taxa of the family Lachnospiraceae.</title>
        <authorList>
            <person name="Chaplin A.V."/>
            <person name="Sokolova S.R."/>
            <person name="Pikina A.P."/>
            <person name="Korzhanova M."/>
            <person name="Belova V."/>
            <person name="Korostin D."/>
            <person name="Efimov B.A."/>
        </authorList>
    </citation>
    <scope>NUCLEOTIDE SEQUENCE</scope>
    <source>
        <strain evidence="17">ASD5720</strain>
    </source>
</reference>
<evidence type="ECO:0000256" key="13">
    <source>
        <dbReference type="ARBA" id="ARBA00023136"/>
    </source>
</evidence>
<dbReference type="CDD" id="cd00082">
    <property type="entry name" value="HisKA"/>
    <property type="match status" value="1"/>
</dbReference>
<evidence type="ECO:0000256" key="1">
    <source>
        <dbReference type="ARBA" id="ARBA00000085"/>
    </source>
</evidence>
<evidence type="ECO:0000256" key="10">
    <source>
        <dbReference type="ARBA" id="ARBA00022840"/>
    </source>
</evidence>
<sequence>MWNKGYRPSKLGLHFFLKAVAAALLSISLYVLMVEAADYYVNRMDIDRELYQSVIDETTVDFQSYVTEHELSSKDSDEIYEWDRRQKLVHIWLIKDNQIIYDSLSYLSQNIPKNLFTKSVSNIGYTPVTIRFTDGPAYLSVNILYRKRIEDRLEFAIAVLCILLFSSYIFREFGKLVKAVLRIEKGIHILESGDLTYQIDIHRDDELADLVDSINRMSQELDSKRRSEELMQQKNYRLVTSISHDIRTPLTSIISYVDLMLSPNPIPAEEQTRYLEKIREKSSLIRDLTDNLFTHFVNKSTEYELHYEWITGNDFLLYLLNNLKEVLCDQGYEVDIHIDIQDEFFLKVDAVQMIRVFNNLESNLLKYADNTVPIRYQACLCDMKLVIEGKNSVSQHPDPESYGVGIRTCQEILELHHGSLNEHLDGNSYQITLTLPIAFHLDPY</sequence>
<keyword evidence="11 14" id="KW-1133">Transmembrane helix</keyword>
<keyword evidence="18" id="KW-1185">Reference proteome</keyword>
<dbReference type="Pfam" id="PF00672">
    <property type="entry name" value="HAMP"/>
    <property type="match status" value="1"/>
</dbReference>
<evidence type="ECO:0000256" key="2">
    <source>
        <dbReference type="ARBA" id="ARBA00004651"/>
    </source>
</evidence>
<dbReference type="PANTHER" id="PTHR45528">
    <property type="entry name" value="SENSOR HISTIDINE KINASE CPXA"/>
    <property type="match status" value="1"/>
</dbReference>
<dbReference type="SUPFAM" id="SSF158472">
    <property type="entry name" value="HAMP domain-like"/>
    <property type="match status" value="1"/>
</dbReference>
<evidence type="ECO:0000259" key="16">
    <source>
        <dbReference type="PROSITE" id="PS50885"/>
    </source>
</evidence>
<evidence type="ECO:0000256" key="8">
    <source>
        <dbReference type="ARBA" id="ARBA00022741"/>
    </source>
</evidence>
<keyword evidence="9 17" id="KW-0418">Kinase</keyword>
<evidence type="ECO:0000256" key="3">
    <source>
        <dbReference type="ARBA" id="ARBA00012438"/>
    </source>
</evidence>
<keyword evidence="5" id="KW-0597">Phosphoprotein</keyword>
<dbReference type="PROSITE" id="PS50885">
    <property type="entry name" value="HAMP"/>
    <property type="match status" value="1"/>
</dbReference>
<keyword evidence="8" id="KW-0547">Nucleotide-binding</keyword>
<dbReference type="AlphaFoldDB" id="A0A949JVS1"/>
<evidence type="ECO:0000259" key="15">
    <source>
        <dbReference type="PROSITE" id="PS50109"/>
    </source>
</evidence>